<proteinExistence type="predicted"/>
<organism evidence="2 3">
    <name type="scientific">Saprolegnia parasitica (strain CBS 223.65)</name>
    <dbReference type="NCBI Taxonomy" id="695850"/>
    <lineage>
        <taxon>Eukaryota</taxon>
        <taxon>Sar</taxon>
        <taxon>Stramenopiles</taxon>
        <taxon>Oomycota</taxon>
        <taxon>Saprolegniomycetes</taxon>
        <taxon>Saprolegniales</taxon>
        <taxon>Saprolegniaceae</taxon>
        <taxon>Saprolegnia</taxon>
    </lineage>
</organism>
<dbReference type="GO" id="GO:0005739">
    <property type="term" value="C:mitochondrion"/>
    <property type="evidence" value="ECO:0007669"/>
    <property type="project" value="GOC"/>
</dbReference>
<dbReference type="RefSeq" id="XP_012193874.1">
    <property type="nucleotide sequence ID" value="XM_012338484.1"/>
</dbReference>
<evidence type="ECO:0000313" key="2">
    <source>
        <dbReference type="EMBL" id="KDO35539.1"/>
    </source>
</evidence>
<dbReference type="VEuPathDB" id="FungiDB:SPRG_00385"/>
<dbReference type="GO" id="GO:0034551">
    <property type="term" value="P:mitochondrial respiratory chain complex III assembly"/>
    <property type="evidence" value="ECO:0007669"/>
    <property type="project" value="InterPro"/>
</dbReference>
<dbReference type="KEGG" id="spar:SPRG_00385"/>
<dbReference type="Pfam" id="PF05347">
    <property type="entry name" value="Complex1_LYR"/>
    <property type="match status" value="1"/>
</dbReference>
<accession>A0A067CXV6</accession>
<protein>
    <recommendedName>
        <fullName evidence="1">Complex 1 LYR protein domain-containing protein</fullName>
    </recommendedName>
</protein>
<dbReference type="InterPro" id="IPR045298">
    <property type="entry name" value="Complex1_LYR_LYRM7"/>
</dbReference>
<feature type="domain" description="Complex 1 LYR protein" evidence="1">
    <location>
        <begin position="9"/>
        <end position="68"/>
    </location>
</feature>
<dbReference type="CDD" id="cd20267">
    <property type="entry name" value="Complex1_LYR_LYRM7"/>
    <property type="match status" value="1"/>
</dbReference>
<evidence type="ECO:0000313" key="3">
    <source>
        <dbReference type="Proteomes" id="UP000030745"/>
    </source>
</evidence>
<dbReference type="Proteomes" id="UP000030745">
    <property type="component" value="Unassembled WGS sequence"/>
</dbReference>
<dbReference type="PANTHER" id="PTHR47484">
    <property type="entry name" value="COMPLEX 1 PROTEIN CONTAINING PROTEIN, EXPRESSED"/>
    <property type="match status" value="1"/>
</dbReference>
<dbReference type="InterPro" id="IPR008011">
    <property type="entry name" value="Complex1_LYR_dom"/>
</dbReference>
<dbReference type="OrthoDB" id="74240at2759"/>
<dbReference type="AlphaFoldDB" id="A0A067CXV6"/>
<reference evidence="2 3" key="1">
    <citation type="journal article" date="2013" name="PLoS Genet.">
        <title>Distinctive expansion of potential virulence genes in the genome of the oomycete fish pathogen Saprolegnia parasitica.</title>
        <authorList>
            <person name="Jiang R.H."/>
            <person name="de Bruijn I."/>
            <person name="Haas B.J."/>
            <person name="Belmonte R."/>
            <person name="Lobach L."/>
            <person name="Christie J."/>
            <person name="van den Ackerveken G."/>
            <person name="Bottin A."/>
            <person name="Bulone V."/>
            <person name="Diaz-Moreno S.M."/>
            <person name="Dumas B."/>
            <person name="Fan L."/>
            <person name="Gaulin E."/>
            <person name="Govers F."/>
            <person name="Grenville-Briggs L.J."/>
            <person name="Horner N.R."/>
            <person name="Levin J.Z."/>
            <person name="Mammella M."/>
            <person name="Meijer H.J."/>
            <person name="Morris P."/>
            <person name="Nusbaum C."/>
            <person name="Oome S."/>
            <person name="Phillips A.J."/>
            <person name="van Rooyen D."/>
            <person name="Rzeszutek E."/>
            <person name="Saraiva M."/>
            <person name="Secombes C.J."/>
            <person name="Seidl M.F."/>
            <person name="Snel B."/>
            <person name="Stassen J.H."/>
            <person name="Sykes S."/>
            <person name="Tripathy S."/>
            <person name="van den Berg H."/>
            <person name="Vega-Arreguin J.C."/>
            <person name="Wawra S."/>
            <person name="Young S.K."/>
            <person name="Zeng Q."/>
            <person name="Dieguez-Uribeondo J."/>
            <person name="Russ C."/>
            <person name="Tyler B.M."/>
            <person name="van West P."/>
        </authorList>
    </citation>
    <scope>NUCLEOTIDE SEQUENCE [LARGE SCALE GENOMIC DNA]</scope>
    <source>
        <strain evidence="2 3">CBS 223.65</strain>
    </source>
</reference>
<keyword evidence="3" id="KW-1185">Reference proteome</keyword>
<dbReference type="OMA" id="GRDCLMK"/>
<gene>
    <name evidence="2" type="ORF">SPRG_00385</name>
</gene>
<dbReference type="GeneID" id="24123029"/>
<dbReference type="PANTHER" id="PTHR47484:SF1">
    <property type="entry name" value="COMPLEX 1 PROTEIN CONTAINING PROTEIN, EXPRESSED"/>
    <property type="match status" value="1"/>
</dbReference>
<evidence type="ECO:0000259" key="1">
    <source>
        <dbReference type="Pfam" id="PF05347"/>
    </source>
</evidence>
<dbReference type="EMBL" id="KK583189">
    <property type="protein sequence ID" value="KDO35539.1"/>
    <property type="molecule type" value="Genomic_DNA"/>
</dbReference>
<name>A0A067CXV6_SAPPC</name>
<sequence length="90" mass="10619">MTKFVTSKKEVLSLYREIIRVSRAFQWPNEQGQPWAKILRENARKEIEMARHETNTENIARMLVVGWDCLHQVQSKMAEKADEMQGKTKD</sequence>